<name>K1TGZ7_9ZZZZ</name>
<accession>K1TGZ7</accession>
<evidence type="ECO:0000313" key="1">
    <source>
        <dbReference type="EMBL" id="EKC72377.1"/>
    </source>
</evidence>
<dbReference type="EMBL" id="AJWZ01001925">
    <property type="protein sequence ID" value="EKC72377.1"/>
    <property type="molecule type" value="Genomic_DNA"/>
</dbReference>
<reference evidence="1" key="1">
    <citation type="journal article" date="2013" name="Environ. Microbiol.">
        <title>Microbiota from the distal guts of lean and obese adolescents exhibit partial functional redundancy besides clear differences in community structure.</title>
        <authorList>
            <person name="Ferrer M."/>
            <person name="Ruiz A."/>
            <person name="Lanza F."/>
            <person name="Haange S.B."/>
            <person name="Oberbach A."/>
            <person name="Till H."/>
            <person name="Bargiela R."/>
            <person name="Campoy C."/>
            <person name="Segura M.T."/>
            <person name="Richter M."/>
            <person name="von Bergen M."/>
            <person name="Seifert J."/>
            <person name="Suarez A."/>
        </authorList>
    </citation>
    <scope>NUCLEOTIDE SEQUENCE</scope>
</reference>
<sequence>MIYGTAVGEMLTDEYGNIRYLYNARPDDVSLLRDPNDFSRILVCRADAVPTPVKHQERILFTALDAEPGSLYGTSVLYGLPFVSSVLLKIFEATKSNWDRVGNVRFAVTYKPDGEALSKSFAKE</sequence>
<organism evidence="1">
    <name type="scientific">human gut metagenome</name>
    <dbReference type="NCBI Taxonomy" id="408170"/>
    <lineage>
        <taxon>unclassified sequences</taxon>
        <taxon>metagenomes</taxon>
        <taxon>organismal metagenomes</taxon>
    </lineage>
</organism>
<protein>
    <submittedName>
        <fullName evidence="1">Uncharacterized protein</fullName>
    </submittedName>
</protein>
<gene>
    <name evidence="1" type="ORF">OBE_02921</name>
</gene>
<dbReference type="AlphaFoldDB" id="K1TGZ7"/>
<comment type="caution">
    <text evidence="1">The sequence shown here is derived from an EMBL/GenBank/DDBJ whole genome shotgun (WGS) entry which is preliminary data.</text>
</comment>
<proteinExistence type="predicted"/>